<dbReference type="GO" id="GO:0000155">
    <property type="term" value="F:phosphorelay sensor kinase activity"/>
    <property type="evidence" value="ECO:0007669"/>
    <property type="project" value="InterPro"/>
</dbReference>
<dbReference type="PRINTS" id="PR00344">
    <property type="entry name" value="BCTRLSENSOR"/>
</dbReference>
<dbReference type="Gene3D" id="3.30.450.20">
    <property type="entry name" value="PAS domain"/>
    <property type="match status" value="2"/>
</dbReference>
<protein>
    <submittedName>
        <fullName evidence="6">Uncharacterized protein</fullName>
    </submittedName>
</protein>
<sequence length="1267" mass="142750">MSTSDEQLLRSIGIPELLDADERPTFIIDAANKDNFNPGSVLQITFANSSLRGRNKLLNMVTGNIDFYSSGLSVINDFPAFKYWALSFILNGEPQDIPLPQYHYAGLSWTCNTLRKRLRLISGNSSVSTTRASMSILSSPSALDEEDYTWNQSNKTRSGKKEISSKNPFKQSKEVPNCPRELALLNDMSRVSTSGQPQSDNDSIPSSTLTLPIENKNFPSKTAGVRQEAVKNSPENLSLDWTRLPTNTALPRHIQFVQSIDWAATSLGPIEKWSLNLRVMCNLIMASPHPAAIYWGDEHIVIYNEAYIILAGKKHPQLMGQTYKQAWGEIWGEIEGAFSIAKNSGRPIMKDDDCLFIRRNGYLEESYFSWSIIPIIGSDGSVVGLYNPVFDKTRQKIVERRMALLRLVGEQTASARTVKSFWVHVVNSLEVEEYDIPFALLYSVSDDLDSDASSTNNGPPSQFSQCILEGSLGIPVGHRALQSSLDFKHSNETFAPSFRQAMKVNNPIVLSTEDKTLPKRLVEGLASRGFGDLCRTAVVCPIRPTTSEITLGFLVMGINSRRPFDDDYSLFIQLLSRQLATSMASVVLFEDEIKRGEKAARLAALNHQELSNQLYLRTQEAVESETKFTRMAELAPVGMFIANNKGEVTYNNEMWWEISRHPRSEKSTAKWMDSIRDEDRESVENSWKELVENKTSLTIEFRFKTPWHTQTGVQGDTWVLMSAYPERNDEGQLKSVFGSVTNISQQKWAEDFQKRRMEEAIEMKRQQENFIDMTSHEMRNPLSAILQCSDEIGSSIMAYKSEKMNENLPKDLIELLNSNLDASQTIALCAQHQKRIVDDILTLSKLDSALLMVTPISVQPVSVVQRALKMFEGELSTNDITLKFRLEDTYAKLDIDWVKLDPSRLLQVLINLTSNAIKFTRGQEKRIITVSVGASRERIDDGYLNVAYFPSRSKLKDFAIDKSEWGEGEELFLHFAVEDTGRGLDDKEKKLLFQRFSQASPRTHVQYGGSGLGLFISRELSELQGGEIGVISEPGIGSTFAFYIKCRRAEKVRPEAFSKLTSGYSAQTKEIFSEKEDSSTKVQFPLPIRPIRASNIREPFFKEESPKLLSKGAADYTNQRILIVEDNLVNQRVLQKQLSKKGFKTSLANHGGEALEFLKTTKFWKENEQDGLDLTVILMDLEMPFMDGLTCSRHIRDAEVEGKIVGHVPIIAVTANARLEQIEAAVVAGVDDVQSKPFLIRDLLPKIEKYSSMNQPSTLRLDKKQPQ</sequence>
<feature type="compositionally biased region" description="Polar residues" evidence="3">
    <location>
        <begin position="190"/>
        <end position="210"/>
    </location>
</feature>
<dbReference type="Pfam" id="PF26131">
    <property type="entry name" value="PAS-like"/>
    <property type="match status" value="1"/>
</dbReference>
<feature type="domain" description="Response regulatory" evidence="5">
    <location>
        <begin position="1120"/>
        <end position="1251"/>
    </location>
</feature>
<dbReference type="Pfam" id="PF00512">
    <property type="entry name" value="HisKA"/>
    <property type="match status" value="1"/>
</dbReference>
<dbReference type="CDD" id="cd00082">
    <property type="entry name" value="HisKA"/>
    <property type="match status" value="1"/>
</dbReference>
<feature type="domain" description="Histidine kinase" evidence="4">
    <location>
        <begin position="773"/>
        <end position="1048"/>
    </location>
</feature>
<accession>A0A383URN4</accession>
<dbReference type="GO" id="GO:0006355">
    <property type="term" value="P:regulation of DNA-templated transcription"/>
    <property type="evidence" value="ECO:0007669"/>
    <property type="project" value="InterPro"/>
</dbReference>
<dbReference type="Pfam" id="PF02518">
    <property type="entry name" value="HATPase_c"/>
    <property type="match status" value="1"/>
</dbReference>
<evidence type="ECO:0000259" key="4">
    <source>
        <dbReference type="PROSITE" id="PS50109"/>
    </source>
</evidence>
<keyword evidence="1 2" id="KW-0597">Phosphoprotein</keyword>
<dbReference type="InterPro" id="IPR003594">
    <property type="entry name" value="HATPase_dom"/>
</dbReference>
<proteinExistence type="predicted"/>
<dbReference type="Pfam" id="PF00072">
    <property type="entry name" value="Response_reg"/>
    <property type="match status" value="1"/>
</dbReference>
<evidence type="ECO:0000313" key="7">
    <source>
        <dbReference type="Proteomes" id="UP000275772"/>
    </source>
</evidence>
<dbReference type="SUPFAM" id="SSF47384">
    <property type="entry name" value="Homodimeric domain of signal transducing histidine kinase"/>
    <property type="match status" value="1"/>
</dbReference>
<dbReference type="SUPFAM" id="SSF52172">
    <property type="entry name" value="CheY-like"/>
    <property type="match status" value="1"/>
</dbReference>
<dbReference type="SMART" id="SM00448">
    <property type="entry name" value="REC"/>
    <property type="match status" value="1"/>
</dbReference>
<feature type="region of interest" description="Disordered" evidence="3">
    <location>
        <begin position="190"/>
        <end position="232"/>
    </location>
</feature>
<evidence type="ECO:0000256" key="2">
    <source>
        <dbReference type="PROSITE-ProRule" id="PRU00169"/>
    </source>
</evidence>
<dbReference type="InterPro" id="IPR003661">
    <property type="entry name" value="HisK_dim/P_dom"/>
</dbReference>
<dbReference type="CDD" id="cd17546">
    <property type="entry name" value="REC_hyHK_CKI1_RcsC-like"/>
    <property type="match status" value="1"/>
</dbReference>
<dbReference type="PROSITE" id="PS50110">
    <property type="entry name" value="RESPONSE_REGULATORY"/>
    <property type="match status" value="1"/>
</dbReference>
<dbReference type="PANTHER" id="PTHR43719">
    <property type="entry name" value="TWO-COMPONENT HISTIDINE KINASE"/>
    <property type="match status" value="1"/>
</dbReference>
<dbReference type="InterPro" id="IPR011006">
    <property type="entry name" value="CheY-like_superfamily"/>
</dbReference>
<dbReference type="InterPro" id="IPR013767">
    <property type="entry name" value="PAS_fold"/>
</dbReference>
<dbReference type="InterPro" id="IPR036097">
    <property type="entry name" value="HisK_dim/P_sf"/>
</dbReference>
<dbReference type="InterPro" id="IPR058846">
    <property type="entry name" value="PAS-like"/>
</dbReference>
<dbReference type="InterPro" id="IPR035965">
    <property type="entry name" value="PAS-like_dom_sf"/>
</dbReference>
<reference evidence="6 7" key="1">
    <citation type="submission" date="2017-11" db="EMBL/GenBank/DDBJ databases">
        <authorList>
            <person name="Kracher B."/>
        </authorList>
    </citation>
    <scope>NUCLEOTIDE SEQUENCE [LARGE SCALE GENOMIC DNA]</scope>
    <source>
        <strain evidence="6 7">RACE1</strain>
    </source>
</reference>
<dbReference type="InterPro" id="IPR005467">
    <property type="entry name" value="His_kinase_dom"/>
</dbReference>
<evidence type="ECO:0000256" key="1">
    <source>
        <dbReference type="ARBA" id="ARBA00022553"/>
    </source>
</evidence>
<dbReference type="Pfam" id="PF00989">
    <property type="entry name" value="PAS"/>
    <property type="match status" value="1"/>
</dbReference>
<dbReference type="InterPro" id="IPR000014">
    <property type="entry name" value="PAS"/>
</dbReference>
<dbReference type="EMBL" id="UNSH01000041">
    <property type="protein sequence ID" value="SZF02010.1"/>
    <property type="molecule type" value="Genomic_DNA"/>
</dbReference>
<dbReference type="PROSITE" id="PS50109">
    <property type="entry name" value="HIS_KIN"/>
    <property type="match status" value="1"/>
</dbReference>
<dbReference type="Gene3D" id="3.30.565.10">
    <property type="entry name" value="Histidine kinase-like ATPase, C-terminal domain"/>
    <property type="match status" value="1"/>
</dbReference>
<dbReference type="VEuPathDB" id="FungiDB:BLGHR1_12787"/>
<dbReference type="Gene3D" id="1.10.287.130">
    <property type="match status" value="1"/>
</dbReference>
<dbReference type="PANTHER" id="PTHR43719:SF30">
    <property type="entry name" value="TWO-COMPONENT SYSTEM RESPONSE REGULATOR"/>
    <property type="match status" value="1"/>
</dbReference>
<dbReference type="InterPro" id="IPR001789">
    <property type="entry name" value="Sig_transdc_resp-reg_receiver"/>
</dbReference>
<organism evidence="6 7">
    <name type="scientific">Blumeria hordei</name>
    <name type="common">Barley powdery mildew</name>
    <name type="synonym">Blumeria graminis f. sp. hordei</name>
    <dbReference type="NCBI Taxonomy" id="2867405"/>
    <lineage>
        <taxon>Eukaryota</taxon>
        <taxon>Fungi</taxon>
        <taxon>Dikarya</taxon>
        <taxon>Ascomycota</taxon>
        <taxon>Pezizomycotina</taxon>
        <taxon>Leotiomycetes</taxon>
        <taxon>Erysiphales</taxon>
        <taxon>Erysiphaceae</taxon>
        <taxon>Blumeria</taxon>
    </lineage>
</organism>
<dbReference type="InterPro" id="IPR050956">
    <property type="entry name" value="2C_system_His_kinase"/>
</dbReference>
<dbReference type="SMART" id="SM00388">
    <property type="entry name" value="HisKA"/>
    <property type="match status" value="1"/>
</dbReference>
<dbReference type="CDD" id="cd16922">
    <property type="entry name" value="HATPase_EvgS-ArcB-TorS-like"/>
    <property type="match status" value="1"/>
</dbReference>
<evidence type="ECO:0000313" key="6">
    <source>
        <dbReference type="EMBL" id="SZF02010.1"/>
    </source>
</evidence>
<dbReference type="SUPFAM" id="SSF55874">
    <property type="entry name" value="ATPase domain of HSP90 chaperone/DNA topoisomerase II/histidine kinase"/>
    <property type="match status" value="1"/>
</dbReference>
<dbReference type="SMART" id="SM00387">
    <property type="entry name" value="HATPase_c"/>
    <property type="match status" value="1"/>
</dbReference>
<gene>
    <name evidence="6" type="ORF">BLGHR1_12787</name>
</gene>
<dbReference type="CDD" id="cd00130">
    <property type="entry name" value="PAS"/>
    <property type="match status" value="1"/>
</dbReference>
<feature type="region of interest" description="Disordered" evidence="3">
    <location>
        <begin position="147"/>
        <end position="176"/>
    </location>
</feature>
<dbReference type="SUPFAM" id="SSF55785">
    <property type="entry name" value="PYP-like sensor domain (PAS domain)"/>
    <property type="match status" value="2"/>
</dbReference>
<dbReference type="InterPro" id="IPR036890">
    <property type="entry name" value="HATPase_C_sf"/>
</dbReference>
<dbReference type="InterPro" id="IPR004358">
    <property type="entry name" value="Sig_transdc_His_kin-like_C"/>
</dbReference>
<evidence type="ECO:0000256" key="3">
    <source>
        <dbReference type="SAM" id="MobiDB-lite"/>
    </source>
</evidence>
<feature type="modified residue" description="4-aspartylphosphate" evidence="2">
    <location>
        <position position="1180"/>
    </location>
</feature>
<dbReference type="Proteomes" id="UP000275772">
    <property type="component" value="Unassembled WGS sequence"/>
</dbReference>
<dbReference type="Gene3D" id="3.40.50.2300">
    <property type="match status" value="1"/>
</dbReference>
<dbReference type="AlphaFoldDB" id="A0A383URN4"/>
<evidence type="ECO:0000259" key="5">
    <source>
        <dbReference type="PROSITE" id="PS50110"/>
    </source>
</evidence>
<name>A0A383URN4_BLUHO</name>